<dbReference type="GO" id="GO:0005886">
    <property type="term" value="C:plasma membrane"/>
    <property type="evidence" value="ECO:0007669"/>
    <property type="project" value="UniProtKB-SubCell"/>
</dbReference>
<feature type="domain" description="ATP synthase F1 complex delta/epsilon subunit N-terminal" evidence="11">
    <location>
        <begin position="1"/>
        <end position="82"/>
    </location>
</feature>
<protein>
    <recommendedName>
        <fullName evidence="9">ATP synthase epsilon chain</fullName>
    </recommendedName>
    <alternativeName>
        <fullName evidence="9">ATP synthase F1 sector epsilon subunit</fullName>
    </alternativeName>
    <alternativeName>
        <fullName evidence="9">F-ATPase epsilon subunit</fullName>
    </alternativeName>
</protein>
<comment type="subcellular location">
    <subcellularLocation>
        <location evidence="9">Cell membrane</location>
        <topology evidence="9">Peripheral membrane protein</topology>
    </subcellularLocation>
    <subcellularLocation>
        <location evidence="2">Endomembrane system</location>
        <topology evidence="2">Peripheral membrane protein</topology>
    </subcellularLocation>
</comment>
<evidence type="ECO:0000256" key="6">
    <source>
        <dbReference type="ARBA" id="ARBA00023065"/>
    </source>
</evidence>
<keyword evidence="4 9" id="KW-0813">Transport</keyword>
<evidence type="ECO:0000256" key="4">
    <source>
        <dbReference type="ARBA" id="ARBA00022448"/>
    </source>
</evidence>
<dbReference type="Proteomes" id="UP000294835">
    <property type="component" value="Unassembled WGS sequence"/>
</dbReference>
<dbReference type="Gene3D" id="2.60.15.10">
    <property type="entry name" value="F0F1 ATP synthase delta/epsilon subunit, N-terminal"/>
    <property type="match status" value="1"/>
</dbReference>
<proteinExistence type="inferred from homology"/>
<dbReference type="GO" id="GO:0045259">
    <property type="term" value="C:proton-transporting ATP synthase complex"/>
    <property type="evidence" value="ECO:0007669"/>
    <property type="project" value="UniProtKB-KW"/>
</dbReference>
<evidence type="ECO:0000256" key="8">
    <source>
        <dbReference type="ARBA" id="ARBA00023196"/>
    </source>
</evidence>
<evidence type="ECO:0000256" key="2">
    <source>
        <dbReference type="ARBA" id="ARBA00004184"/>
    </source>
</evidence>
<dbReference type="AlphaFoldDB" id="A0A4R2PVJ1"/>
<dbReference type="HAMAP" id="MF_00530">
    <property type="entry name" value="ATP_synth_epsil_bac"/>
    <property type="match status" value="1"/>
</dbReference>
<dbReference type="RefSeq" id="WP_132463750.1">
    <property type="nucleotide sequence ID" value="NZ_SLXP01000009.1"/>
</dbReference>
<keyword evidence="7 9" id="KW-0472">Membrane</keyword>
<organism evidence="12 13">
    <name type="scientific">Rhodovulum marinum</name>
    <dbReference type="NCBI Taxonomy" id="320662"/>
    <lineage>
        <taxon>Bacteria</taxon>
        <taxon>Pseudomonadati</taxon>
        <taxon>Pseudomonadota</taxon>
        <taxon>Alphaproteobacteria</taxon>
        <taxon>Rhodobacterales</taxon>
        <taxon>Paracoccaceae</taxon>
        <taxon>Rhodovulum</taxon>
    </lineage>
</organism>
<name>A0A4R2PVJ1_9RHOB</name>
<evidence type="ECO:0000256" key="1">
    <source>
        <dbReference type="ARBA" id="ARBA00003543"/>
    </source>
</evidence>
<evidence type="ECO:0000256" key="9">
    <source>
        <dbReference type="HAMAP-Rule" id="MF_00530"/>
    </source>
</evidence>
<dbReference type="OrthoDB" id="272739at2"/>
<dbReference type="Pfam" id="PF02823">
    <property type="entry name" value="ATP-synt_DE_N"/>
    <property type="match status" value="1"/>
</dbReference>
<dbReference type="InterPro" id="IPR020546">
    <property type="entry name" value="ATP_synth_F1_dsu/esu_N"/>
</dbReference>
<reference evidence="12 13" key="1">
    <citation type="submission" date="2019-03" db="EMBL/GenBank/DDBJ databases">
        <title>Genomic Encyclopedia of Type Strains, Phase IV (KMG-IV): sequencing the most valuable type-strain genomes for metagenomic binning, comparative biology and taxonomic classification.</title>
        <authorList>
            <person name="Goeker M."/>
        </authorList>
    </citation>
    <scope>NUCLEOTIDE SEQUENCE [LARGE SCALE GENOMIC DNA]</scope>
    <source>
        <strain evidence="12 13">DSM 18063</strain>
    </source>
</reference>
<dbReference type="InterPro" id="IPR001469">
    <property type="entry name" value="ATP_synth_F1_dsu/esu"/>
</dbReference>
<evidence type="ECO:0000256" key="7">
    <source>
        <dbReference type="ARBA" id="ARBA00023136"/>
    </source>
</evidence>
<evidence type="ECO:0000313" key="12">
    <source>
        <dbReference type="EMBL" id="TCP39969.1"/>
    </source>
</evidence>
<comment type="function">
    <text evidence="1 9">Produces ATP from ADP in the presence of a proton gradient across the membrane.</text>
</comment>
<accession>A0A4R2PVJ1</accession>
<keyword evidence="6 9" id="KW-0406">Ion transport</keyword>
<dbReference type="GO" id="GO:0012505">
    <property type="term" value="C:endomembrane system"/>
    <property type="evidence" value="ECO:0007669"/>
    <property type="project" value="UniProtKB-SubCell"/>
</dbReference>
<dbReference type="GO" id="GO:0005524">
    <property type="term" value="F:ATP binding"/>
    <property type="evidence" value="ECO:0007669"/>
    <property type="project" value="UniProtKB-UniRule"/>
</dbReference>
<dbReference type="InterPro" id="IPR036771">
    <property type="entry name" value="ATPsynth_dsu/esu_N"/>
</dbReference>
<keyword evidence="9" id="KW-0066">ATP synthesis</keyword>
<evidence type="ECO:0000256" key="3">
    <source>
        <dbReference type="ARBA" id="ARBA00005712"/>
    </source>
</evidence>
<keyword evidence="5 9" id="KW-0375">Hydrogen ion transport</keyword>
<evidence type="ECO:0000256" key="10">
    <source>
        <dbReference type="SAM" id="MobiDB-lite"/>
    </source>
</evidence>
<gene>
    <name evidence="9" type="primary">atpC</name>
    <name evidence="12" type="ORF">EV662_10995</name>
</gene>
<keyword evidence="9" id="KW-1003">Cell membrane</keyword>
<dbReference type="GO" id="GO:0046933">
    <property type="term" value="F:proton-transporting ATP synthase activity, rotational mechanism"/>
    <property type="evidence" value="ECO:0007669"/>
    <property type="project" value="UniProtKB-UniRule"/>
</dbReference>
<keyword evidence="8 9" id="KW-0139">CF(1)</keyword>
<keyword evidence="13" id="KW-1185">Reference proteome</keyword>
<sequence>MRLVVTTPTALVEEVAGVRHIRAEDETGAFGILPGHADFVTVLPVSVVTWRGEDGGEGFVLVRGGVLTVRGGDLVEIAARGAYRADDLADLGDDALAALERLDVSEDEARTSETRLHLATMRQIERVLQSGRQGKSAPPSLDQRRADGSAANG</sequence>
<comment type="subunit">
    <text evidence="9">F-type ATPases have 2 components, CF(1) - the catalytic core - and CF(0) - the membrane proton channel. CF(1) has five subunits: alpha(3), beta(3), gamma(1), delta(1), epsilon(1). CF(0) has three main subunits: a, b and c.</text>
</comment>
<dbReference type="EMBL" id="SLXP01000009">
    <property type="protein sequence ID" value="TCP39969.1"/>
    <property type="molecule type" value="Genomic_DNA"/>
</dbReference>
<evidence type="ECO:0000259" key="11">
    <source>
        <dbReference type="Pfam" id="PF02823"/>
    </source>
</evidence>
<comment type="caution">
    <text evidence="12">The sequence shown here is derived from an EMBL/GenBank/DDBJ whole genome shotgun (WGS) entry which is preliminary data.</text>
</comment>
<comment type="similarity">
    <text evidence="3 9">Belongs to the ATPase epsilon chain family.</text>
</comment>
<evidence type="ECO:0000313" key="13">
    <source>
        <dbReference type="Proteomes" id="UP000294835"/>
    </source>
</evidence>
<dbReference type="CDD" id="cd12152">
    <property type="entry name" value="F1-ATPase_delta"/>
    <property type="match status" value="1"/>
</dbReference>
<feature type="region of interest" description="Disordered" evidence="10">
    <location>
        <begin position="129"/>
        <end position="153"/>
    </location>
</feature>
<dbReference type="SUPFAM" id="SSF51344">
    <property type="entry name" value="Epsilon subunit of F1F0-ATP synthase N-terminal domain"/>
    <property type="match status" value="1"/>
</dbReference>
<evidence type="ECO:0000256" key="5">
    <source>
        <dbReference type="ARBA" id="ARBA00022781"/>
    </source>
</evidence>